<sequence length="582" mass="63635">MWKTVASFTGILVLATLLLDSKPKFEHHSLRQRNNVKRQETGSVVVTDIPDYILVSPDFVALAPTAPSGLSVNGINNMLCLANRLRYDQGIKPLALDAQLVRFAQSRAEFLSSIHAIITNNNIVGMNDPLPYNNTVWSVVTENLVHTQNNPTFAYWEIQGNEEAASNLANPDFMYFGAGHYDGYFVQVFGKPIKPTTTADMFPLCTANQTFFNWVYPNGSPDKPVDKSNIVKTAYPYAEIENISPLYYSTTNENYDNGRTNDIKYYFTPKLGNVPHLKSLEIIDSVAPADSKTPYAAIASSGEQGMTKDELNLLVCLINARRYESCLPPVALHPQLIAAAQAHSYEMNFGQNMSHYGAMGSVGQRIKRRGFSFRNAGENVVANTHEVYAGHVTFMQSQGHLNNIINPKYTFIGGGRSGQFWTVNFANYMNDSMTPDPMTLPLCPGNATNIAIAFPNGLPSEPKLEQTACGNTVATSIVPPPYIQEQRTRTDEAAVPTSSAPQLENSEIIARTATVSGVVYVTVVDVVTSYVEEGFVLPSQSVDEAGIDMSSPTVSGVESSIVLTYKAHSSALLSRPVVIISA</sequence>
<evidence type="ECO:0000313" key="2">
    <source>
        <dbReference type="Proteomes" id="UP001150581"/>
    </source>
</evidence>
<comment type="caution">
    <text evidence="1">The sequence shown here is derived from an EMBL/GenBank/DDBJ whole genome shotgun (WGS) entry which is preliminary data.</text>
</comment>
<gene>
    <name evidence="1" type="ORF">LPJ66_001700</name>
</gene>
<name>A0ACC1ISG1_9FUNG</name>
<dbReference type="EMBL" id="JANBPG010000103">
    <property type="protein sequence ID" value="KAJ1900087.1"/>
    <property type="molecule type" value="Genomic_DNA"/>
</dbReference>
<reference evidence="1" key="1">
    <citation type="submission" date="2022-07" db="EMBL/GenBank/DDBJ databases">
        <title>Phylogenomic reconstructions and comparative analyses of Kickxellomycotina fungi.</title>
        <authorList>
            <person name="Reynolds N.K."/>
            <person name="Stajich J.E."/>
            <person name="Barry K."/>
            <person name="Grigoriev I.V."/>
            <person name="Crous P."/>
            <person name="Smith M.E."/>
        </authorList>
    </citation>
    <scope>NUCLEOTIDE SEQUENCE</scope>
    <source>
        <strain evidence="1">Benny 63K</strain>
    </source>
</reference>
<accession>A0ACC1ISG1</accession>
<protein>
    <submittedName>
        <fullName evidence="1">Uncharacterized protein</fullName>
    </submittedName>
</protein>
<organism evidence="1 2">
    <name type="scientific">Kickxella alabastrina</name>
    <dbReference type="NCBI Taxonomy" id="61397"/>
    <lineage>
        <taxon>Eukaryota</taxon>
        <taxon>Fungi</taxon>
        <taxon>Fungi incertae sedis</taxon>
        <taxon>Zoopagomycota</taxon>
        <taxon>Kickxellomycotina</taxon>
        <taxon>Kickxellomycetes</taxon>
        <taxon>Kickxellales</taxon>
        <taxon>Kickxellaceae</taxon>
        <taxon>Kickxella</taxon>
    </lineage>
</organism>
<evidence type="ECO:0000313" key="1">
    <source>
        <dbReference type="EMBL" id="KAJ1900087.1"/>
    </source>
</evidence>
<dbReference type="Proteomes" id="UP001150581">
    <property type="component" value="Unassembled WGS sequence"/>
</dbReference>
<proteinExistence type="predicted"/>
<keyword evidence="2" id="KW-1185">Reference proteome</keyword>